<gene>
    <name evidence="11" type="ORF">UJA718_LOCUS14284</name>
</gene>
<protein>
    <recommendedName>
        <fullName evidence="10">MRH domain-containing protein</fullName>
    </recommendedName>
</protein>
<keyword evidence="6" id="KW-0325">Glycoprotein</keyword>
<dbReference type="AlphaFoldDB" id="A0A820JIP4"/>
<dbReference type="EMBL" id="CAJOBP010002001">
    <property type="protein sequence ID" value="CAF4327626.1"/>
    <property type="molecule type" value="Genomic_DNA"/>
</dbReference>
<dbReference type="SUPFAM" id="SSF50911">
    <property type="entry name" value="Mannose 6-phosphate receptor domain"/>
    <property type="match status" value="1"/>
</dbReference>
<dbReference type="Pfam" id="PF07699">
    <property type="entry name" value="Ephrin_rec_like"/>
    <property type="match status" value="1"/>
</dbReference>
<dbReference type="InterPro" id="IPR009011">
    <property type="entry name" value="Man6P_isomerase_rcpt-bd_dom_sf"/>
</dbReference>
<dbReference type="GO" id="GO:0005886">
    <property type="term" value="C:plasma membrane"/>
    <property type="evidence" value="ECO:0007669"/>
    <property type="project" value="UniProtKB-SubCell"/>
</dbReference>
<evidence type="ECO:0000256" key="5">
    <source>
        <dbReference type="ARBA" id="ARBA00023157"/>
    </source>
</evidence>
<dbReference type="InterPro" id="IPR009030">
    <property type="entry name" value="Growth_fac_rcpt_cys_sf"/>
</dbReference>
<evidence type="ECO:0000256" key="7">
    <source>
        <dbReference type="SAM" id="MobiDB-lite"/>
    </source>
</evidence>
<keyword evidence="8" id="KW-0812">Transmembrane</keyword>
<dbReference type="InterPro" id="IPR056609">
    <property type="entry name" value="Elapor1-like_3rd"/>
</dbReference>
<keyword evidence="8" id="KW-1133">Transmembrane helix</keyword>
<dbReference type="PANTHER" id="PTHR22727:SF15">
    <property type="entry name" value="MRH DOMAIN-CONTAINING PROTEIN"/>
    <property type="match status" value="1"/>
</dbReference>
<dbReference type="InterPro" id="IPR011641">
    <property type="entry name" value="Tyr-kin_ephrin_A/B_rcpt-like"/>
</dbReference>
<evidence type="ECO:0000256" key="6">
    <source>
        <dbReference type="ARBA" id="ARBA00023180"/>
    </source>
</evidence>
<dbReference type="SMART" id="SM01411">
    <property type="entry name" value="Ephrin_rec_like"/>
    <property type="match status" value="3"/>
</dbReference>
<feature type="signal peptide" evidence="9">
    <location>
        <begin position="1"/>
        <end position="23"/>
    </location>
</feature>
<organism evidence="11 12">
    <name type="scientific">Rotaria socialis</name>
    <dbReference type="NCBI Taxonomy" id="392032"/>
    <lineage>
        <taxon>Eukaryota</taxon>
        <taxon>Metazoa</taxon>
        <taxon>Spiralia</taxon>
        <taxon>Gnathifera</taxon>
        <taxon>Rotifera</taxon>
        <taxon>Eurotatoria</taxon>
        <taxon>Bdelloidea</taxon>
        <taxon>Philodinida</taxon>
        <taxon>Philodinidae</taxon>
        <taxon>Rotaria</taxon>
    </lineage>
</organism>
<keyword evidence="12" id="KW-1185">Reference proteome</keyword>
<keyword evidence="3" id="KW-1003">Cell membrane</keyword>
<evidence type="ECO:0000313" key="12">
    <source>
        <dbReference type="Proteomes" id="UP000663873"/>
    </source>
</evidence>
<sequence>MLKSKELVVLIINLLCIATAVKGDQCEKKHFVVGRFDLDSKTKYTVSKCYNNQEYQWLIELPKNKTSCKGKSVAPPKAVVCNFACSKGKTFDANTLDCQSCPAGTFSLGGGQQHTFNGANDLESLPLDLSVEATSLVSQYNLECKKNRPWHITGNMLQIDVQPNCVTKLSFRVKLERAGSITITYNLATSFVYGTISSRCDFTMKQNGDNNNDDDNIDESDSKGRIIFTLYPTGYGAWLNKKMMIPEEGEYTITLYTASFNTFHFPFAIRSIIVDGTSLIQECIPCPTGTYASNDGSDSCKPCAINTYADSESSTECLPCEDATQYSDEGSSKCLPRPICEAKHYRKVFIGCDKSNMATVKYEPIQPKICMKGDPPIETKQSSCGTCNPGMYKKTDGDHCDFCPLQTYSNGTLNACLPCENKLSLLPGLYYKIWNELPPYLNRSYMSFDETKDLNRLDPRQSWIPSIDYISSQALPDMISVLSLTISKGFRQTTTTKSVKDFGILFFKFSIQCQSSCTFFLVSQDLDDDDFGWEIIEKWNIKKKSEHKDMVNYTYSIQNPSEIMFNWLFTSDDVRDEIDEVRIYEISVTNTEVGGSDRCVSCLTTNNQVTECQSCTSGHILSNNTCIHCPKLTIASRVRSNDPIPTICEPCAKNTVTDDGVSCYVPCKQTFDGNVEYDLNPISTIAFHGSKLFTQKGSGYFHVFNTSICGQTSVTCVKTASSDESKRSKFQMKIDSKLCRIGTVPDQNDNKTSVAYIDDFGEELLNVSLSTSKFFPALRSDYNLSDIILVYRANSSSSQSSCSERITYLSLRCDHLFDDDNLNSTIKYELQTPNECVTGTCDGCTFHFLLRTPSACPTCDENKNGYRAFLGPCKFGRQEVRKIPYPYCSHSLTEKVETHPCSILSLEIKIIIGLFIIIASALTAIVIMCWRKNRKLEYRYMQLIENTNPDDDAPIDNVCAQISDEEDSSEEVQFKTQSRAKKIMNVVRKAIRKNPGNGQSEPFGDDGFLLASTSTNEA</sequence>
<accession>A0A820JIP4</accession>
<feature type="domain" description="MRH" evidence="10">
    <location>
        <begin position="661"/>
        <end position="858"/>
    </location>
</feature>
<dbReference type="PANTHER" id="PTHR22727">
    <property type="entry name" value="PROTEIN CBG13728"/>
    <property type="match status" value="1"/>
</dbReference>
<dbReference type="PROSITE" id="PS51914">
    <property type="entry name" value="MRH"/>
    <property type="match status" value="1"/>
</dbReference>
<dbReference type="SUPFAM" id="SSF57184">
    <property type="entry name" value="Growth factor receptor domain"/>
    <property type="match status" value="1"/>
</dbReference>
<dbReference type="InterPro" id="IPR044865">
    <property type="entry name" value="MRH_dom"/>
</dbReference>
<keyword evidence="4 9" id="KW-0732">Signal</keyword>
<keyword evidence="5" id="KW-1015">Disulfide bond</keyword>
<comment type="caution">
    <text evidence="11">The sequence shown here is derived from an EMBL/GenBank/DDBJ whole genome shotgun (WGS) entry which is preliminary data.</text>
</comment>
<evidence type="ECO:0000256" key="1">
    <source>
        <dbReference type="ARBA" id="ARBA00004251"/>
    </source>
</evidence>
<comment type="similarity">
    <text evidence="2">Belongs to the ELAPOR family.</text>
</comment>
<dbReference type="InterPro" id="IPR056607">
    <property type="entry name" value="Elapor1/2_MRH"/>
</dbReference>
<evidence type="ECO:0000256" key="3">
    <source>
        <dbReference type="ARBA" id="ARBA00022475"/>
    </source>
</evidence>
<evidence type="ECO:0000313" key="11">
    <source>
        <dbReference type="EMBL" id="CAF4327626.1"/>
    </source>
</evidence>
<feature type="chain" id="PRO_5032895719" description="MRH domain-containing protein" evidence="9">
    <location>
        <begin position="24"/>
        <end position="1018"/>
    </location>
</feature>
<reference evidence="11" key="1">
    <citation type="submission" date="2021-02" db="EMBL/GenBank/DDBJ databases">
        <authorList>
            <person name="Nowell W R."/>
        </authorList>
    </citation>
    <scope>NUCLEOTIDE SEQUENCE</scope>
</reference>
<proteinExistence type="inferred from homology"/>
<feature type="transmembrane region" description="Helical" evidence="8">
    <location>
        <begin position="910"/>
        <end position="930"/>
    </location>
</feature>
<evidence type="ECO:0000256" key="8">
    <source>
        <dbReference type="SAM" id="Phobius"/>
    </source>
</evidence>
<comment type="subcellular location">
    <subcellularLocation>
        <location evidence="1">Cell membrane</location>
        <topology evidence="1">Single-pass type I membrane protein</topology>
    </subcellularLocation>
</comment>
<feature type="region of interest" description="Disordered" evidence="7">
    <location>
        <begin position="993"/>
        <end position="1018"/>
    </location>
</feature>
<dbReference type="Pfam" id="PF23032">
    <property type="entry name" value="GBD_ELAPOR1-like_3rd"/>
    <property type="match status" value="1"/>
</dbReference>
<keyword evidence="8" id="KW-0472">Membrane</keyword>
<evidence type="ECO:0000259" key="10">
    <source>
        <dbReference type="PROSITE" id="PS51914"/>
    </source>
</evidence>
<dbReference type="Gene3D" id="2.10.50.10">
    <property type="entry name" value="Tumor Necrosis Factor Receptor, subunit A, domain 2"/>
    <property type="match status" value="1"/>
</dbReference>
<evidence type="ECO:0000256" key="2">
    <source>
        <dbReference type="ARBA" id="ARBA00007627"/>
    </source>
</evidence>
<dbReference type="Pfam" id="PF23087">
    <property type="entry name" value="MRH_ELAPOR1_9th"/>
    <property type="match status" value="1"/>
</dbReference>
<name>A0A820JIP4_9BILA</name>
<evidence type="ECO:0000256" key="9">
    <source>
        <dbReference type="SAM" id="SignalP"/>
    </source>
</evidence>
<evidence type="ECO:0000256" key="4">
    <source>
        <dbReference type="ARBA" id="ARBA00022729"/>
    </source>
</evidence>
<dbReference type="Proteomes" id="UP000663873">
    <property type="component" value="Unassembled WGS sequence"/>
</dbReference>
<dbReference type="InterPro" id="IPR039181">
    <property type="entry name" value="Elapor1/2"/>
</dbReference>